<gene>
    <name evidence="3" type="ORF">IEI95_028705</name>
</gene>
<evidence type="ECO:0000256" key="1">
    <source>
        <dbReference type="SAM" id="Coils"/>
    </source>
</evidence>
<keyword evidence="2" id="KW-0472">Membrane</keyword>
<reference evidence="3" key="1">
    <citation type="submission" date="2020-11" db="EMBL/GenBank/DDBJ databases">
        <title>Agrobacterium vitis strain K377 genome.</title>
        <authorList>
            <person name="Xi H."/>
        </authorList>
    </citation>
    <scope>NUCLEOTIDE SEQUENCE</scope>
    <source>
        <strain evidence="3">K377</strain>
    </source>
</reference>
<keyword evidence="1" id="KW-0175">Coiled coil</keyword>
<dbReference type="EMBL" id="JACXXJ020000005">
    <property type="protein sequence ID" value="MBF2718183.1"/>
    <property type="molecule type" value="Genomic_DNA"/>
</dbReference>
<dbReference type="Proteomes" id="UP000655037">
    <property type="component" value="Unassembled WGS sequence"/>
</dbReference>
<dbReference type="AlphaFoldDB" id="A0AAE2RGZ7"/>
<name>A0AAE2RGZ7_AGRVI</name>
<proteinExistence type="predicted"/>
<sequence>MVDINEAVNDVEAEARSKELEAQIEQLKQDVASLTSTLASLGSATLHQVGDKASDAISSARSSVSALEQDLEDKIRAKPLQSVAVAAGLGFIFALLSRR</sequence>
<feature type="transmembrane region" description="Helical" evidence="2">
    <location>
        <begin position="79"/>
        <end position="96"/>
    </location>
</feature>
<evidence type="ECO:0000256" key="2">
    <source>
        <dbReference type="SAM" id="Phobius"/>
    </source>
</evidence>
<accession>A0AAE2RGZ7</accession>
<evidence type="ECO:0000313" key="3">
    <source>
        <dbReference type="EMBL" id="MBF2718183.1"/>
    </source>
</evidence>
<comment type="caution">
    <text evidence="3">The sequence shown here is derived from an EMBL/GenBank/DDBJ whole genome shotgun (WGS) entry which is preliminary data.</text>
</comment>
<keyword evidence="2" id="KW-0812">Transmembrane</keyword>
<organism evidence="3 4">
    <name type="scientific">Agrobacterium vitis</name>
    <name type="common">Rhizobium vitis</name>
    <dbReference type="NCBI Taxonomy" id="373"/>
    <lineage>
        <taxon>Bacteria</taxon>
        <taxon>Pseudomonadati</taxon>
        <taxon>Pseudomonadota</taxon>
        <taxon>Alphaproteobacteria</taxon>
        <taxon>Hyphomicrobiales</taxon>
        <taxon>Rhizobiaceae</taxon>
        <taxon>Rhizobium/Agrobacterium group</taxon>
        <taxon>Agrobacterium</taxon>
    </lineage>
</organism>
<protein>
    <recommendedName>
        <fullName evidence="5">DUF883 family protein</fullName>
    </recommendedName>
</protein>
<dbReference type="RefSeq" id="WP_156535741.1">
    <property type="nucleotide sequence ID" value="NZ_JAALXY010000015.1"/>
</dbReference>
<evidence type="ECO:0000313" key="4">
    <source>
        <dbReference type="Proteomes" id="UP000655037"/>
    </source>
</evidence>
<evidence type="ECO:0008006" key="5">
    <source>
        <dbReference type="Google" id="ProtNLM"/>
    </source>
</evidence>
<keyword evidence="2" id="KW-1133">Transmembrane helix</keyword>
<feature type="coiled-coil region" evidence="1">
    <location>
        <begin position="1"/>
        <end position="44"/>
    </location>
</feature>